<keyword evidence="1" id="KW-1133">Transmembrane helix</keyword>
<reference evidence="2 3" key="1">
    <citation type="submission" date="2021-01" db="EMBL/GenBank/DDBJ databases">
        <title>Belnapia mucosa sp. nov. and Belnapia arida sp. nov., isolated from the Tabernas Desert (Almeria, Spain).</title>
        <authorList>
            <person name="Molina-Menor E."/>
            <person name="Vidal-Verdu A."/>
            <person name="Calonge A."/>
            <person name="Satari L."/>
            <person name="Pereto J."/>
            <person name="Porcar M."/>
        </authorList>
    </citation>
    <scope>NUCLEOTIDE SEQUENCE [LARGE SCALE GENOMIC DNA]</scope>
    <source>
        <strain evidence="2 3">T18</strain>
    </source>
</reference>
<keyword evidence="1" id="KW-0472">Membrane</keyword>
<dbReference type="InterPro" id="IPR008620">
    <property type="entry name" value="FixH"/>
</dbReference>
<keyword evidence="3" id="KW-1185">Reference proteome</keyword>
<dbReference type="RefSeq" id="WP_202829780.1">
    <property type="nucleotide sequence ID" value="NZ_JAETWB010000001.1"/>
</dbReference>
<sequence length="157" mass="16854">MTARSFDPARGRWIPWVFVGMMLLVIGVNAVLITSAVRSFTGTTTGHAYDRGRAYNHIIAEADRQAALGWGARVTLAEGTLSVAVADRAGAPVEGWLTGLLLRPLDGRTVPLDFTEVAPGRWSALALPPAAGQWEARLTLLDAAGQRLDIRQRVIAP</sequence>
<accession>A0ABS1TY37</accession>
<organism evidence="2 3">
    <name type="scientific">Belnapia arida</name>
    <dbReference type="NCBI Taxonomy" id="2804533"/>
    <lineage>
        <taxon>Bacteria</taxon>
        <taxon>Pseudomonadati</taxon>
        <taxon>Pseudomonadota</taxon>
        <taxon>Alphaproteobacteria</taxon>
        <taxon>Acetobacterales</taxon>
        <taxon>Roseomonadaceae</taxon>
        <taxon>Belnapia</taxon>
    </lineage>
</organism>
<name>A0ABS1TY37_9PROT</name>
<evidence type="ECO:0000313" key="2">
    <source>
        <dbReference type="EMBL" id="MBL6076599.1"/>
    </source>
</evidence>
<gene>
    <name evidence="2" type="ORF">JMJ56_01195</name>
</gene>
<evidence type="ECO:0000256" key="1">
    <source>
        <dbReference type="SAM" id="Phobius"/>
    </source>
</evidence>
<comment type="caution">
    <text evidence="2">The sequence shown here is derived from an EMBL/GenBank/DDBJ whole genome shotgun (WGS) entry which is preliminary data.</text>
</comment>
<proteinExistence type="predicted"/>
<keyword evidence="1" id="KW-0812">Transmembrane</keyword>
<dbReference type="EMBL" id="JAETWB010000001">
    <property type="protein sequence ID" value="MBL6076599.1"/>
    <property type="molecule type" value="Genomic_DNA"/>
</dbReference>
<protein>
    <submittedName>
        <fullName evidence="2">FixH family protein</fullName>
    </submittedName>
</protein>
<dbReference type="Proteomes" id="UP000660885">
    <property type="component" value="Unassembled WGS sequence"/>
</dbReference>
<feature type="transmembrane region" description="Helical" evidence="1">
    <location>
        <begin position="13"/>
        <end position="33"/>
    </location>
</feature>
<dbReference type="Pfam" id="PF05751">
    <property type="entry name" value="FixH"/>
    <property type="match status" value="1"/>
</dbReference>
<evidence type="ECO:0000313" key="3">
    <source>
        <dbReference type="Proteomes" id="UP000660885"/>
    </source>
</evidence>